<evidence type="ECO:0000313" key="1">
    <source>
        <dbReference type="EMBL" id="KAK1278461.1"/>
    </source>
</evidence>
<evidence type="ECO:0000313" key="2">
    <source>
        <dbReference type="Proteomes" id="UP001179952"/>
    </source>
</evidence>
<dbReference type="EMBL" id="JAUJYN010000002">
    <property type="protein sequence ID" value="KAK1278461.1"/>
    <property type="molecule type" value="Genomic_DNA"/>
</dbReference>
<dbReference type="PANTHER" id="PTHR32166">
    <property type="entry name" value="OSJNBA0013A04.12 PROTEIN"/>
    <property type="match status" value="1"/>
</dbReference>
<accession>A0AAV9BPZ6</accession>
<comment type="caution">
    <text evidence="1">The sequence shown here is derived from an EMBL/GenBank/DDBJ whole genome shotgun (WGS) entry which is preliminary data.</text>
</comment>
<keyword evidence="2" id="KW-1185">Reference proteome</keyword>
<reference evidence="1" key="2">
    <citation type="submission" date="2023-06" db="EMBL/GenBank/DDBJ databases">
        <authorList>
            <person name="Ma L."/>
            <person name="Liu K.-W."/>
            <person name="Li Z."/>
            <person name="Hsiao Y.-Y."/>
            <person name="Qi Y."/>
            <person name="Fu T."/>
            <person name="Tang G."/>
            <person name="Zhang D."/>
            <person name="Sun W.-H."/>
            <person name="Liu D.-K."/>
            <person name="Li Y."/>
            <person name="Chen G.-Z."/>
            <person name="Liu X.-D."/>
            <person name="Liao X.-Y."/>
            <person name="Jiang Y.-T."/>
            <person name="Yu X."/>
            <person name="Hao Y."/>
            <person name="Huang J."/>
            <person name="Zhao X.-W."/>
            <person name="Ke S."/>
            <person name="Chen Y.-Y."/>
            <person name="Wu W.-L."/>
            <person name="Hsu J.-L."/>
            <person name="Lin Y.-F."/>
            <person name="Huang M.-D."/>
            <person name="Li C.-Y."/>
            <person name="Huang L."/>
            <person name="Wang Z.-W."/>
            <person name="Zhao X."/>
            <person name="Zhong W.-Y."/>
            <person name="Peng D.-H."/>
            <person name="Ahmad S."/>
            <person name="Lan S."/>
            <person name="Zhang J.-S."/>
            <person name="Tsai W.-C."/>
            <person name="Van De Peer Y."/>
            <person name="Liu Z.-J."/>
        </authorList>
    </citation>
    <scope>NUCLEOTIDE SEQUENCE</scope>
    <source>
        <strain evidence="1">SCP</strain>
        <tissue evidence="1">Leaves</tissue>
    </source>
</reference>
<organism evidence="1 2">
    <name type="scientific">Acorus gramineus</name>
    <name type="common">Dwarf sweet flag</name>
    <dbReference type="NCBI Taxonomy" id="55184"/>
    <lineage>
        <taxon>Eukaryota</taxon>
        <taxon>Viridiplantae</taxon>
        <taxon>Streptophyta</taxon>
        <taxon>Embryophyta</taxon>
        <taxon>Tracheophyta</taxon>
        <taxon>Spermatophyta</taxon>
        <taxon>Magnoliopsida</taxon>
        <taxon>Liliopsida</taxon>
        <taxon>Acoraceae</taxon>
        <taxon>Acorus</taxon>
    </lineage>
</organism>
<dbReference type="Proteomes" id="UP001179952">
    <property type="component" value="Unassembled WGS sequence"/>
</dbReference>
<name>A0AAV9BPZ6_ACOGR</name>
<dbReference type="InterPro" id="IPR012337">
    <property type="entry name" value="RNaseH-like_sf"/>
</dbReference>
<proteinExistence type="predicted"/>
<sequence>MVNGAIVTNSPTYTRIFGNIRRMKPLPNKSAKLRTMTMGKDKDKIWEHCEQVGRKIKSRTPEFIEAMKAVAEHGPGYVPPSSETIRTSLLCTLKEKAADYVKEIKESWAETDIDKEIEKVKETVRKGGEIKKFIYRFTHVLDCMRSHTMGREIKRPVATRFATNFIMLESIIKLEQPLRFMVASNEWRSLSQTKTTEGREVTQIIQDNLFWEDGREVIEVMEPLIKVLRMVDSEGGTFGYIFEAMDRAKEAISKYYNGEKAKYEPYWTIIDKRWILLHHPMHAMAALLNPHLYYDKLVKHDEETEKGIAEVLRKMFAPDDICERKHSAVN</sequence>
<dbReference type="AlphaFoldDB" id="A0AAV9BPZ6"/>
<gene>
    <name evidence="1" type="ORF">QJS04_geneDACA017811</name>
</gene>
<protein>
    <submittedName>
        <fullName evidence="1">Uncharacterized protein</fullName>
    </submittedName>
</protein>
<reference evidence="1" key="1">
    <citation type="journal article" date="2023" name="Nat. Commun.">
        <title>Diploid and tetraploid genomes of Acorus and the evolution of monocots.</title>
        <authorList>
            <person name="Ma L."/>
            <person name="Liu K.W."/>
            <person name="Li Z."/>
            <person name="Hsiao Y.Y."/>
            <person name="Qi Y."/>
            <person name="Fu T."/>
            <person name="Tang G.D."/>
            <person name="Zhang D."/>
            <person name="Sun W.H."/>
            <person name="Liu D.K."/>
            <person name="Li Y."/>
            <person name="Chen G.Z."/>
            <person name="Liu X.D."/>
            <person name="Liao X.Y."/>
            <person name="Jiang Y.T."/>
            <person name="Yu X."/>
            <person name="Hao Y."/>
            <person name="Huang J."/>
            <person name="Zhao X.W."/>
            <person name="Ke S."/>
            <person name="Chen Y.Y."/>
            <person name="Wu W.L."/>
            <person name="Hsu J.L."/>
            <person name="Lin Y.F."/>
            <person name="Huang M.D."/>
            <person name="Li C.Y."/>
            <person name="Huang L."/>
            <person name="Wang Z.W."/>
            <person name="Zhao X."/>
            <person name="Zhong W.Y."/>
            <person name="Peng D.H."/>
            <person name="Ahmad S."/>
            <person name="Lan S."/>
            <person name="Zhang J.S."/>
            <person name="Tsai W.C."/>
            <person name="Van de Peer Y."/>
            <person name="Liu Z.J."/>
        </authorList>
    </citation>
    <scope>NUCLEOTIDE SEQUENCE</scope>
    <source>
        <strain evidence="1">SCP</strain>
    </source>
</reference>
<dbReference type="PANTHER" id="PTHR32166:SF123">
    <property type="entry name" value="BED-TYPE DOMAIN-CONTAINING PROTEIN"/>
    <property type="match status" value="1"/>
</dbReference>
<dbReference type="SUPFAM" id="SSF53098">
    <property type="entry name" value="Ribonuclease H-like"/>
    <property type="match status" value="1"/>
</dbReference>